<keyword evidence="3" id="KW-0393">Immunoglobulin domain</keyword>
<dbReference type="SUPFAM" id="SSF48726">
    <property type="entry name" value="Immunoglobulin"/>
    <property type="match status" value="2"/>
</dbReference>
<evidence type="ECO:0000256" key="2">
    <source>
        <dbReference type="ARBA" id="ARBA00023157"/>
    </source>
</evidence>
<keyword evidence="2" id="KW-1015">Disulfide bond</keyword>
<evidence type="ECO:0000256" key="1">
    <source>
        <dbReference type="ARBA" id="ARBA00022737"/>
    </source>
</evidence>
<dbReference type="Proteomes" id="UP001367676">
    <property type="component" value="Unassembled WGS sequence"/>
</dbReference>
<organism evidence="4 5">
    <name type="scientific">Parthenolecanium corni</name>
    <dbReference type="NCBI Taxonomy" id="536013"/>
    <lineage>
        <taxon>Eukaryota</taxon>
        <taxon>Metazoa</taxon>
        <taxon>Ecdysozoa</taxon>
        <taxon>Arthropoda</taxon>
        <taxon>Hexapoda</taxon>
        <taxon>Insecta</taxon>
        <taxon>Pterygota</taxon>
        <taxon>Neoptera</taxon>
        <taxon>Paraneoptera</taxon>
        <taxon>Hemiptera</taxon>
        <taxon>Sternorrhyncha</taxon>
        <taxon>Coccoidea</taxon>
        <taxon>Coccidae</taxon>
        <taxon>Parthenolecanium</taxon>
    </lineage>
</organism>
<dbReference type="GO" id="GO:0043005">
    <property type="term" value="C:neuron projection"/>
    <property type="evidence" value="ECO:0007669"/>
    <property type="project" value="TreeGrafter"/>
</dbReference>
<dbReference type="InterPro" id="IPR013783">
    <property type="entry name" value="Ig-like_fold"/>
</dbReference>
<accession>A0AAN9T532</accession>
<proteinExistence type="predicted"/>
<reference evidence="4 5" key="1">
    <citation type="submission" date="2024-03" db="EMBL/GenBank/DDBJ databases">
        <title>Adaptation during the transition from Ophiocordyceps entomopathogen to insect associate is accompanied by gene loss and intensified selection.</title>
        <authorList>
            <person name="Ward C.M."/>
            <person name="Onetto C.A."/>
            <person name="Borneman A.R."/>
        </authorList>
    </citation>
    <scope>NUCLEOTIDE SEQUENCE [LARGE SCALE GENOMIC DNA]</scope>
    <source>
        <strain evidence="4">AWRI1</strain>
        <tissue evidence="4">Single Adult Female</tissue>
    </source>
</reference>
<dbReference type="InterPro" id="IPR036179">
    <property type="entry name" value="Ig-like_dom_sf"/>
</dbReference>
<dbReference type="PANTHER" id="PTHR12231">
    <property type="entry name" value="CTX-RELATED TYPE I TRANSMEMBRANE PROTEIN"/>
    <property type="match status" value="1"/>
</dbReference>
<evidence type="ECO:0000313" key="4">
    <source>
        <dbReference type="EMBL" id="KAK7573735.1"/>
    </source>
</evidence>
<evidence type="ECO:0008006" key="6">
    <source>
        <dbReference type="Google" id="ProtNLM"/>
    </source>
</evidence>
<evidence type="ECO:0000313" key="5">
    <source>
        <dbReference type="Proteomes" id="UP001367676"/>
    </source>
</evidence>
<dbReference type="InterPro" id="IPR051170">
    <property type="entry name" value="Neural/epithelial_adhesion"/>
</dbReference>
<evidence type="ECO:0000256" key="3">
    <source>
        <dbReference type="ARBA" id="ARBA00023319"/>
    </source>
</evidence>
<keyword evidence="1" id="KW-0677">Repeat</keyword>
<dbReference type="PANTHER" id="PTHR12231:SF271">
    <property type="entry name" value="DPR-INTERACTING PROTEIN GAMMA"/>
    <property type="match status" value="1"/>
</dbReference>
<keyword evidence="5" id="KW-1185">Reference proteome</keyword>
<name>A0AAN9T532_9HEMI</name>
<comment type="caution">
    <text evidence="4">The sequence shown here is derived from an EMBL/GenBank/DDBJ whole genome shotgun (WGS) entry which is preliminary data.</text>
</comment>
<dbReference type="Gene3D" id="2.60.40.10">
    <property type="entry name" value="Immunoglobulins"/>
    <property type="match status" value="1"/>
</dbReference>
<dbReference type="EMBL" id="JBBCAQ010000037">
    <property type="protein sequence ID" value="KAK7573735.1"/>
    <property type="molecule type" value="Genomic_DNA"/>
</dbReference>
<dbReference type="AlphaFoldDB" id="A0AAN9T532"/>
<sequence>MAVLLTITCEIPITSSLVLRAREESYNGNVLFFLKVDRKQMGAYLCIASNDVPPAVSKRIILTVNFPPDIRVPNQLLGAPLYTDVDLECFVEAYPYAVANWQKGGSNKDILFNG</sequence>
<protein>
    <recommendedName>
        <fullName evidence="6">Lachesin</fullName>
    </recommendedName>
</protein>
<gene>
    <name evidence="4" type="ORF">V9T40_010926</name>
</gene>